<accession>D3AQR7</accession>
<evidence type="ECO:0000313" key="2">
    <source>
        <dbReference type="Proteomes" id="UP000004968"/>
    </source>
</evidence>
<dbReference type="HOGENOM" id="CLU_2788222_0_0_9"/>
<evidence type="ECO:0000313" key="1">
    <source>
        <dbReference type="EMBL" id="EFC95835.1"/>
    </source>
</evidence>
<dbReference type="Proteomes" id="UP000004968">
    <property type="component" value="Unassembled WGS sequence"/>
</dbReference>
<proteinExistence type="predicted"/>
<dbReference type="EMBL" id="ACIO01000669">
    <property type="protein sequence ID" value="EFC95835.1"/>
    <property type="molecule type" value="Genomic_DNA"/>
</dbReference>
<dbReference type="AlphaFoldDB" id="D3AQR7"/>
<name>D3AQR7_9FIRM</name>
<reference evidence="1 2" key="1">
    <citation type="submission" date="2010-01" db="EMBL/GenBank/DDBJ databases">
        <authorList>
            <person name="Weinstock G."/>
            <person name="Sodergren E."/>
            <person name="Clifton S."/>
            <person name="Fulton L."/>
            <person name="Fulton B."/>
            <person name="Courtney L."/>
            <person name="Fronick C."/>
            <person name="Harrison M."/>
            <person name="Strong C."/>
            <person name="Farmer C."/>
            <person name="Delahaunty K."/>
            <person name="Markovic C."/>
            <person name="Hall O."/>
            <person name="Minx P."/>
            <person name="Tomlinson C."/>
            <person name="Mitreva M."/>
            <person name="Nelson J."/>
            <person name="Hou S."/>
            <person name="Wollam A."/>
            <person name="Pepin K.H."/>
            <person name="Johnson M."/>
            <person name="Bhonagiri V."/>
            <person name="Nash W.E."/>
            <person name="Warren W."/>
            <person name="Chinwalla A."/>
            <person name="Mardis E.R."/>
            <person name="Wilson R.K."/>
        </authorList>
    </citation>
    <scope>NUCLEOTIDE SEQUENCE [LARGE SCALE GENOMIC DNA]</scope>
    <source>
        <strain evidence="1 2">DSM 13479</strain>
    </source>
</reference>
<organism evidence="1 2">
    <name type="scientific">Hungatella hathewayi DSM 13479</name>
    <dbReference type="NCBI Taxonomy" id="566550"/>
    <lineage>
        <taxon>Bacteria</taxon>
        <taxon>Bacillati</taxon>
        <taxon>Bacillota</taxon>
        <taxon>Clostridia</taxon>
        <taxon>Lachnospirales</taxon>
        <taxon>Lachnospiraceae</taxon>
        <taxon>Hungatella</taxon>
    </lineage>
</organism>
<sequence>MEKLFDTFILKAGAGDFHMVFIGKQHFHCLWSMLNFPNYKKRPQKTQAVSLPAFVPGESFRVFLRSFL</sequence>
<comment type="caution">
    <text evidence="1">The sequence shown here is derived from an EMBL/GenBank/DDBJ whole genome shotgun (WGS) entry which is preliminary data.</text>
</comment>
<gene>
    <name evidence="1" type="ORF">CLOSTHATH_05973</name>
</gene>
<protein>
    <submittedName>
        <fullName evidence="1">Uncharacterized protein</fullName>
    </submittedName>
</protein>